<keyword evidence="11" id="KW-1185">Reference proteome</keyword>
<dbReference type="SMART" id="SM00343">
    <property type="entry name" value="ZnF_C2HC"/>
    <property type="match status" value="5"/>
</dbReference>
<dbReference type="InterPro" id="IPR036875">
    <property type="entry name" value="Znf_CCHC_sf"/>
</dbReference>
<dbReference type="Proteomes" id="UP000262825">
    <property type="component" value="Unassembled WGS sequence"/>
</dbReference>
<evidence type="ECO:0000259" key="9">
    <source>
        <dbReference type="PROSITE" id="PS50158"/>
    </source>
</evidence>
<dbReference type="PROSITE" id="PS50158">
    <property type="entry name" value="ZF_CCHC"/>
    <property type="match status" value="3"/>
</dbReference>
<dbReference type="GO" id="GO:0071038">
    <property type="term" value="P:TRAMP-dependent tRNA surveillance pathway"/>
    <property type="evidence" value="ECO:0007669"/>
    <property type="project" value="TreeGrafter"/>
</dbReference>
<dbReference type="PANTHER" id="PTHR46543">
    <property type="entry name" value="ZINC FINGER CCHC DOMAIN-CONTAINING PROTEIN 7"/>
    <property type="match status" value="1"/>
</dbReference>
<dbReference type="GO" id="GO:0071039">
    <property type="term" value="P:nuclear polyadenylation-dependent CUT catabolic process"/>
    <property type="evidence" value="ECO:0007669"/>
    <property type="project" value="TreeGrafter"/>
</dbReference>
<dbReference type="GO" id="GO:0031499">
    <property type="term" value="C:TRAMP complex"/>
    <property type="evidence" value="ECO:0007669"/>
    <property type="project" value="TreeGrafter"/>
</dbReference>
<gene>
    <name evidence="10" type="ORF">SCODWIG_03134</name>
</gene>
<dbReference type="EMBL" id="UFAJ01000675">
    <property type="protein sequence ID" value="SSD61373.1"/>
    <property type="molecule type" value="Genomic_DNA"/>
</dbReference>
<keyword evidence="6" id="KW-0539">Nucleus</keyword>
<evidence type="ECO:0000256" key="6">
    <source>
        <dbReference type="ARBA" id="ARBA00023242"/>
    </source>
</evidence>
<dbReference type="VEuPathDB" id="FungiDB:SCODWIG_03134"/>
<dbReference type="GO" id="GO:0043633">
    <property type="term" value="P:polyadenylation-dependent RNA catabolic process"/>
    <property type="evidence" value="ECO:0007669"/>
    <property type="project" value="InterPro"/>
</dbReference>
<proteinExistence type="predicted"/>
<feature type="region of interest" description="Disordered" evidence="8">
    <location>
        <begin position="381"/>
        <end position="400"/>
    </location>
</feature>
<evidence type="ECO:0000256" key="7">
    <source>
        <dbReference type="PROSITE-ProRule" id="PRU00047"/>
    </source>
</evidence>
<dbReference type="InterPro" id="IPR016713">
    <property type="entry name" value="Air1/2_Saccharomycetales"/>
</dbReference>
<dbReference type="Pfam" id="PF00098">
    <property type="entry name" value="zf-CCHC"/>
    <property type="match status" value="3"/>
</dbReference>
<keyword evidence="3" id="KW-0677">Repeat</keyword>
<dbReference type="PANTHER" id="PTHR46543:SF1">
    <property type="entry name" value="ZINC FINGER CCHC DOMAIN-CONTAINING PROTEIN 7"/>
    <property type="match status" value="1"/>
</dbReference>
<feature type="compositionally biased region" description="Low complexity" evidence="8">
    <location>
        <begin position="268"/>
        <end position="277"/>
    </location>
</feature>
<feature type="domain" description="CCHC-type" evidence="9">
    <location>
        <begin position="167"/>
        <end position="182"/>
    </location>
</feature>
<dbReference type="PIRSF" id="PIRSF018162">
    <property type="entry name" value="PolyA_pol_Air1/2"/>
    <property type="match status" value="1"/>
</dbReference>
<dbReference type="InterPro" id="IPR051644">
    <property type="entry name" value="TRAMP_AT-DNA-binding"/>
</dbReference>
<evidence type="ECO:0000256" key="4">
    <source>
        <dbReference type="ARBA" id="ARBA00022771"/>
    </source>
</evidence>
<dbReference type="InterPro" id="IPR001878">
    <property type="entry name" value="Znf_CCHC"/>
</dbReference>
<dbReference type="Gene3D" id="4.10.60.10">
    <property type="entry name" value="Zinc finger, CCHC-type"/>
    <property type="match status" value="2"/>
</dbReference>
<name>A0A376B9L6_9ASCO</name>
<dbReference type="SUPFAM" id="SSF57756">
    <property type="entry name" value="Retrovirus zinc finger-like domains"/>
    <property type="match status" value="3"/>
</dbReference>
<dbReference type="GO" id="GO:0071035">
    <property type="term" value="P:nuclear polyadenylation-dependent rRNA catabolic process"/>
    <property type="evidence" value="ECO:0007669"/>
    <property type="project" value="TreeGrafter"/>
</dbReference>
<evidence type="ECO:0000256" key="5">
    <source>
        <dbReference type="ARBA" id="ARBA00022833"/>
    </source>
</evidence>
<evidence type="ECO:0000256" key="3">
    <source>
        <dbReference type="ARBA" id="ARBA00022737"/>
    </source>
</evidence>
<feature type="domain" description="CCHC-type" evidence="9">
    <location>
        <begin position="62"/>
        <end position="77"/>
    </location>
</feature>
<feature type="region of interest" description="Disordered" evidence="8">
    <location>
        <begin position="250"/>
        <end position="325"/>
    </location>
</feature>
<dbReference type="AlphaFoldDB" id="A0A376B9L6"/>
<dbReference type="GO" id="GO:0071031">
    <property type="term" value="P:nuclear mRNA surveillance of mRNA 3'-end processing"/>
    <property type="evidence" value="ECO:0007669"/>
    <property type="project" value="TreeGrafter"/>
</dbReference>
<dbReference type="GO" id="GO:0071037">
    <property type="term" value="P:nuclear polyadenylation-dependent snRNA catabolic process"/>
    <property type="evidence" value="ECO:0007669"/>
    <property type="project" value="TreeGrafter"/>
</dbReference>
<evidence type="ECO:0000313" key="11">
    <source>
        <dbReference type="Proteomes" id="UP000262825"/>
    </source>
</evidence>
<feature type="compositionally biased region" description="Low complexity" evidence="8">
    <location>
        <begin position="295"/>
        <end position="315"/>
    </location>
</feature>
<evidence type="ECO:0000256" key="8">
    <source>
        <dbReference type="SAM" id="MobiDB-lite"/>
    </source>
</evidence>
<organism evidence="10 11">
    <name type="scientific">Saccharomycodes ludwigii</name>
    <dbReference type="NCBI Taxonomy" id="36035"/>
    <lineage>
        <taxon>Eukaryota</taxon>
        <taxon>Fungi</taxon>
        <taxon>Dikarya</taxon>
        <taxon>Ascomycota</taxon>
        <taxon>Saccharomycotina</taxon>
        <taxon>Saccharomycetes</taxon>
        <taxon>Saccharomycodales</taxon>
        <taxon>Saccharomycodaceae</taxon>
        <taxon>Saccharomycodes</taxon>
    </lineage>
</organism>
<reference evidence="11" key="1">
    <citation type="submission" date="2018-06" db="EMBL/GenBank/DDBJ databases">
        <authorList>
            <person name="Guldener U."/>
        </authorList>
    </citation>
    <scope>NUCLEOTIDE SEQUENCE [LARGE SCALE GENOMIC DNA]</scope>
    <source>
        <strain evidence="11">UTAD17</strain>
    </source>
</reference>
<keyword evidence="5" id="KW-0862">Zinc</keyword>
<keyword evidence="4 7" id="KW-0863">Zinc-finger</keyword>
<accession>A0A376B9L6</accession>
<keyword evidence="2" id="KW-0479">Metal-binding</keyword>
<dbReference type="GO" id="GO:0008270">
    <property type="term" value="F:zinc ion binding"/>
    <property type="evidence" value="ECO:0007669"/>
    <property type="project" value="UniProtKB-KW"/>
</dbReference>
<sequence>MTSINETETHDLLPFTLTDADAILAPSIEEVDSNPDELRNMRGEGRYFGLEDSDIRKTPAKKCRNCNGTGHIAKNCPHVICTYCGAVDDHYPQQCSKTIKCSNCNESGHYRSQCPKKWRKVFCSICDSKRHSRERCPSIWRSYTVLEHKNSKINKNKVVLRWDKIWCYNCGSKGHFGDDCSEARSSRVPLDDGSAFSGDNLPETLRNEYWKNLKAYMNDRYYANGNGTVKGSYNSRNAYNNDYSRYDSYAGNSSNSNHADYDNSYRKFNNNNSSSPFPFHPPPYGKSSFTRSMANYDNKNNSASNYNSRKNNSNNADKKNSLEFPGGGSLYDDIDGYSNSGKRKSSNNKNIYEKMNKSRYLSGNGSSGRINAKSYNVYESFGKGKASSKGNTYKVSKKRR</sequence>
<evidence type="ECO:0000256" key="2">
    <source>
        <dbReference type="ARBA" id="ARBA00022723"/>
    </source>
</evidence>
<dbReference type="Pfam" id="PF21759">
    <property type="entry name" value="AIR2-like_ZnK4"/>
    <property type="match status" value="1"/>
</dbReference>
<dbReference type="GO" id="GO:0003723">
    <property type="term" value="F:RNA binding"/>
    <property type="evidence" value="ECO:0007669"/>
    <property type="project" value="TreeGrafter"/>
</dbReference>
<evidence type="ECO:0000256" key="1">
    <source>
        <dbReference type="ARBA" id="ARBA00004123"/>
    </source>
</evidence>
<comment type="subcellular location">
    <subcellularLocation>
        <location evidence="1">Nucleus</location>
    </subcellularLocation>
</comment>
<evidence type="ECO:0000313" key="10">
    <source>
        <dbReference type="EMBL" id="SSD61373.1"/>
    </source>
</evidence>
<dbReference type="GO" id="GO:0071036">
    <property type="term" value="P:nuclear polyadenylation-dependent snoRNA catabolic process"/>
    <property type="evidence" value="ECO:0007669"/>
    <property type="project" value="TreeGrafter"/>
</dbReference>
<feature type="domain" description="CCHC-type" evidence="9">
    <location>
        <begin position="100"/>
        <end position="116"/>
    </location>
</feature>
<dbReference type="InterPro" id="IPR049024">
    <property type="entry name" value="AIR2-like_ZnK4"/>
</dbReference>
<protein>
    <recommendedName>
        <fullName evidence="9">CCHC-type domain-containing protein</fullName>
    </recommendedName>
</protein>